<accession>A0A2T2XDI8</accession>
<name>A0A2T2XDI8_9FIRM</name>
<reference evidence="3 4" key="1">
    <citation type="journal article" date="2014" name="BMC Genomics">
        <title>Comparison of environmental and isolate Sulfobacillus genomes reveals diverse carbon, sulfur, nitrogen, and hydrogen metabolisms.</title>
        <authorList>
            <person name="Justice N.B."/>
            <person name="Norman A."/>
            <person name="Brown C.T."/>
            <person name="Singh A."/>
            <person name="Thomas B.C."/>
            <person name="Banfield J.F."/>
        </authorList>
    </citation>
    <scope>NUCLEOTIDE SEQUENCE [LARGE SCALE GENOMIC DNA]</scope>
    <source>
        <strain evidence="3">AMDSBA4</strain>
    </source>
</reference>
<dbReference type="InterPro" id="IPR047768">
    <property type="entry name" value="Tn5p-like"/>
</dbReference>
<feature type="domain" description="Transposase Tn5 dimerisation" evidence="1">
    <location>
        <begin position="369"/>
        <end position="455"/>
    </location>
</feature>
<sequence length="468" mass="52417">MVEAVSQSKPSIEPWVFRELGLSSLGDARLTARVLRLASDLAAHPDLSLASIYEGDWAGLKAGYRFFDNPKVTPAQLLAPHQAATWERCAAESMVLIAQDTTYFNFSSHVATKDLGPIGSGPEQGFLLHSALALTTGGVPLGLVAQIAWARDPETRGKSAWRKQLPIEEKESYRWIQIQQQIATHVPDGTQTVLMGDRESDIYDLFIAPRDPQQQLLVRGAWDRRLEDPPEQRLWETAEAAPVVGTMTITVPRKPGQSEREATLELRTTIVQMARPAHRAAATPVAPPMTVVLARELAPPDERKPIEWLLLSTLTVTTGAEAARLVTWYSYRWRIERLHFTLKTGGSHVEDLQLETRERLERAITLYSIVAWRLLWMTYQVRVDPEQSPTVAFSPAEITALERLVTTQKPARPAGQPLTLRDAIRAMAKLGGFLGRKSDGEPGVKTLWRGYRQLQLLCWWDEVPRHPS</sequence>
<feature type="domain" description="Transposase Tn5-like N-terminal" evidence="2">
    <location>
        <begin position="13"/>
        <end position="72"/>
    </location>
</feature>
<dbReference type="Proteomes" id="UP000242972">
    <property type="component" value="Unassembled WGS sequence"/>
</dbReference>
<dbReference type="NCBIfam" id="NF033590">
    <property type="entry name" value="transpos_IS4_3"/>
    <property type="match status" value="1"/>
</dbReference>
<dbReference type="InterPro" id="IPR012337">
    <property type="entry name" value="RNaseH-like_sf"/>
</dbReference>
<evidence type="ECO:0000313" key="3">
    <source>
        <dbReference type="EMBL" id="PSR32517.1"/>
    </source>
</evidence>
<dbReference type="SUPFAM" id="SSF53098">
    <property type="entry name" value="Ribonuclease H-like"/>
    <property type="match status" value="1"/>
</dbReference>
<gene>
    <name evidence="3" type="ORF">C7B46_13935</name>
</gene>
<proteinExistence type="predicted"/>
<dbReference type="InterPro" id="IPR014735">
    <property type="entry name" value="Transposase_Tn5-like_N"/>
</dbReference>
<dbReference type="Pfam" id="PF14706">
    <property type="entry name" value="Tnp_DNA_bind"/>
    <property type="match status" value="1"/>
</dbReference>
<dbReference type="PANTHER" id="PTHR37319:SF1">
    <property type="entry name" value="TRANSPOSASE TN5 DIMERISATION DOMAIN-CONTAINING PROTEIN"/>
    <property type="match status" value="1"/>
</dbReference>
<dbReference type="AlphaFoldDB" id="A0A2T2XDI8"/>
<evidence type="ECO:0000259" key="1">
    <source>
        <dbReference type="Pfam" id="PF02281"/>
    </source>
</evidence>
<evidence type="ECO:0000259" key="2">
    <source>
        <dbReference type="Pfam" id="PF14706"/>
    </source>
</evidence>
<evidence type="ECO:0000313" key="4">
    <source>
        <dbReference type="Proteomes" id="UP000242972"/>
    </source>
</evidence>
<organism evidence="3 4">
    <name type="scientific">Sulfobacillus benefaciens</name>
    <dbReference type="NCBI Taxonomy" id="453960"/>
    <lineage>
        <taxon>Bacteria</taxon>
        <taxon>Bacillati</taxon>
        <taxon>Bacillota</taxon>
        <taxon>Clostridia</taxon>
        <taxon>Eubacteriales</taxon>
        <taxon>Clostridiales Family XVII. Incertae Sedis</taxon>
        <taxon>Sulfobacillus</taxon>
    </lineage>
</organism>
<dbReference type="InterPro" id="IPR003201">
    <property type="entry name" value="Transposase_Tn5"/>
</dbReference>
<protein>
    <submittedName>
        <fullName evidence="3">Transposase</fullName>
    </submittedName>
</protein>
<dbReference type="InterPro" id="IPR054836">
    <property type="entry name" value="Tn5_transposase"/>
</dbReference>
<dbReference type="EMBL" id="PXYW01000038">
    <property type="protein sequence ID" value="PSR32517.1"/>
    <property type="molecule type" value="Genomic_DNA"/>
</dbReference>
<dbReference type="InterPro" id="IPR014737">
    <property type="entry name" value="Transposase_Tn5-like_C"/>
</dbReference>
<dbReference type="Gene3D" id="3.90.350.10">
    <property type="entry name" value="Transposase Inhibitor Protein From Tn5, Chain A, domain 1"/>
    <property type="match status" value="1"/>
</dbReference>
<dbReference type="Gene3D" id="1.10.246.40">
    <property type="entry name" value="Tn5 transposase, domain 1"/>
    <property type="match status" value="1"/>
</dbReference>
<dbReference type="InterPro" id="IPR038215">
    <property type="entry name" value="TN5-like_N_sf"/>
</dbReference>
<dbReference type="Pfam" id="PF02281">
    <property type="entry name" value="Dimer_Tnp_Tn5"/>
    <property type="match status" value="1"/>
</dbReference>
<dbReference type="Gene3D" id="1.10.740.10">
    <property type="entry name" value="Transferase Inhibitor Protein From Tn5, Chain"/>
    <property type="match status" value="1"/>
</dbReference>
<dbReference type="PANTHER" id="PTHR37319">
    <property type="entry name" value="TRANSPOSASE"/>
    <property type="match status" value="1"/>
</dbReference>
<comment type="caution">
    <text evidence="3">The sequence shown here is derived from an EMBL/GenBank/DDBJ whole genome shotgun (WGS) entry which is preliminary data.</text>
</comment>